<dbReference type="EMBL" id="JAMYPJ010000020">
    <property type="protein sequence ID" value="MER8934426.1"/>
    <property type="molecule type" value="Genomic_DNA"/>
</dbReference>
<reference evidence="1 2" key="1">
    <citation type="journal article" date="2024" name="Proc. Natl. Acad. Sci. U.S.A.">
        <title>The evolutionary genomics of adaptation to stress in wild rhizobium bacteria.</title>
        <authorList>
            <person name="Kehlet-Delgado H."/>
            <person name="Montoya A.P."/>
            <person name="Jensen K.T."/>
            <person name="Wendlandt C.E."/>
            <person name="Dexheimer C."/>
            <person name="Roberts M."/>
            <person name="Torres Martinez L."/>
            <person name="Friesen M.L."/>
            <person name="Griffitts J.S."/>
            <person name="Porter S.S."/>
        </authorList>
    </citation>
    <scope>NUCLEOTIDE SEQUENCE [LARGE SCALE GENOMIC DNA]</scope>
    <source>
        <strain evidence="1 2">M0729</strain>
    </source>
</reference>
<dbReference type="Gene3D" id="3.10.180.10">
    <property type="entry name" value="2,3-Dihydroxybiphenyl 1,2-Dioxygenase, domain 1"/>
    <property type="match status" value="1"/>
</dbReference>
<name>A0ABV1YGX2_9HYPH</name>
<dbReference type="InterPro" id="IPR029068">
    <property type="entry name" value="Glyas_Bleomycin-R_OHBP_Dase"/>
</dbReference>
<dbReference type="SUPFAM" id="SSF54593">
    <property type="entry name" value="Glyoxalase/Bleomycin resistance protein/Dihydroxybiphenyl dioxygenase"/>
    <property type="match status" value="1"/>
</dbReference>
<evidence type="ECO:0000313" key="1">
    <source>
        <dbReference type="EMBL" id="MER8934426.1"/>
    </source>
</evidence>
<accession>A0ABV1YGX2</accession>
<sequence length="114" mass="12747">MAIQTIFAHVSCSDLEASIGWYEKLFGKAPQRRPMPGLAEWQFSDSAEVQLFEDKDKAGTSTLTLGVLPLAPERLRLVDTGLEPGPIEKADHFWIMRMRDPDGNLIVFASAERD</sequence>
<dbReference type="CDD" id="cd06587">
    <property type="entry name" value="VOC"/>
    <property type="match status" value="1"/>
</dbReference>
<evidence type="ECO:0000313" key="2">
    <source>
        <dbReference type="Proteomes" id="UP001464387"/>
    </source>
</evidence>
<proteinExistence type="predicted"/>
<dbReference type="Proteomes" id="UP001464387">
    <property type="component" value="Unassembled WGS sequence"/>
</dbReference>
<protein>
    <submittedName>
        <fullName evidence="1">VOC family protein</fullName>
    </submittedName>
</protein>
<organism evidence="1 2">
    <name type="scientific">Mesorhizobium opportunistum</name>
    <dbReference type="NCBI Taxonomy" id="593909"/>
    <lineage>
        <taxon>Bacteria</taxon>
        <taxon>Pseudomonadati</taxon>
        <taxon>Pseudomonadota</taxon>
        <taxon>Alphaproteobacteria</taxon>
        <taxon>Hyphomicrobiales</taxon>
        <taxon>Phyllobacteriaceae</taxon>
        <taxon>Mesorhizobium</taxon>
    </lineage>
</organism>
<comment type="caution">
    <text evidence="1">The sequence shown here is derived from an EMBL/GenBank/DDBJ whole genome shotgun (WGS) entry which is preliminary data.</text>
</comment>
<keyword evidence="2" id="KW-1185">Reference proteome</keyword>
<gene>
    <name evidence="1" type="ORF">NKI33_15780</name>
</gene>
<dbReference type="RefSeq" id="WP_287273053.1">
    <property type="nucleotide sequence ID" value="NZ_JAMYMY010000023.1"/>
</dbReference>